<dbReference type="STRING" id="1423753.FD28_GL002016"/>
<dbReference type="PATRIC" id="fig|1423753.3.peg.2122"/>
<proteinExistence type="predicted"/>
<organism evidence="4 5">
    <name type="scientific">Levilactobacillus hammesii DSM 16381</name>
    <dbReference type="NCBI Taxonomy" id="1423753"/>
    <lineage>
        <taxon>Bacteria</taxon>
        <taxon>Bacillati</taxon>
        <taxon>Bacillota</taxon>
        <taxon>Bacilli</taxon>
        <taxon>Lactobacillales</taxon>
        <taxon>Lactobacillaceae</taxon>
        <taxon>Levilactobacillus</taxon>
    </lineage>
</organism>
<feature type="domain" description="Phosphatidic acid phosphatase type 2/haloperoxidase" evidence="3">
    <location>
        <begin position="176"/>
        <end position="290"/>
    </location>
</feature>
<name>A0A0R1URV8_9LACO</name>
<dbReference type="SUPFAM" id="SSF48317">
    <property type="entry name" value="Acid phosphatase/Vanadium-dependent haloperoxidase"/>
    <property type="match status" value="1"/>
</dbReference>
<dbReference type="InterPro" id="IPR013425">
    <property type="entry name" value="Autotrns_rpt"/>
</dbReference>
<keyword evidence="5" id="KW-1185">Reference proteome</keyword>
<reference evidence="4 5" key="1">
    <citation type="journal article" date="2015" name="Genome Announc.">
        <title>Expanding the biotechnology potential of lactobacilli through comparative genomics of 213 strains and associated genera.</title>
        <authorList>
            <person name="Sun Z."/>
            <person name="Harris H.M."/>
            <person name="McCann A."/>
            <person name="Guo C."/>
            <person name="Argimon S."/>
            <person name="Zhang W."/>
            <person name="Yang X."/>
            <person name="Jeffery I.B."/>
            <person name="Cooney J.C."/>
            <person name="Kagawa T.F."/>
            <person name="Liu W."/>
            <person name="Song Y."/>
            <person name="Salvetti E."/>
            <person name="Wrobel A."/>
            <person name="Rasinkangas P."/>
            <person name="Parkhill J."/>
            <person name="Rea M.C."/>
            <person name="O'Sullivan O."/>
            <person name="Ritari J."/>
            <person name="Douillard F.P."/>
            <person name="Paul Ross R."/>
            <person name="Yang R."/>
            <person name="Briner A.E."/>
            <person name="Felis G.E."/>
            <person name="de Vos W.M."/>
            <person name="Barrangou R."/>
            <person name="Klaenhammer T.R."/>
            <person name="Caufield P.W."/>
            <person name="Cui Y."/>
            <person name="Zhang H."/>
            <person name="O'Toole P.W."/>
        </authorList>
    </citation>
    <scope>NUCLEOTIDE SEQUENCE [LARGE SCALE GENOMIC DNA]</scope>
    <source>
        <strain evidence="4 5">DSM 16381</strain>
    </source>
</reference>
<feature type="signal peptide" evidence="2">
    <location>
        <begin position="1"/>
        <end position="32"/>
    </location>
</feature>
<dbReference type="Proteomes" id="UP000051580">
    <property type="component" value="Unassembled WGS sequence"/>
</dbReference>
<sequence>MKNRQRTWTKRVTAILSLAAVTLPLATNVAQASTTAQLAPQRAVYGYFMDTYKQNVSTYKTAANNPMIGMLAEFSNYYADGKNLNKALMQENIDKSAKITQNRTAAEEERSYLTDRRDLRYSVINALGPYAPAFIKNANAQTPFHKMPSTPDPVNQKHAHVDWADENAKLGPIVAFMNHNSYTAYSNTGIVKSVVRYKRPYRWSTDVKPLPALSKIMAAAPATDFDFASGHTTTGFEDGLSLAYAFPERFQELLTRSSEIGLDRVIAGRHSPLAVMGGRMAGSAVVASALNNFSNQDMMKKAYNAAHSADLLGSKDTSAQDDFADYQKNREDYRYRMTYGFKQIGNPNVDMHVPKGAEALLATRLPYLTDTQRRDVLFTTGMPSGYPLMDDAEGWGRLDLFSAASGYGKFNDAVTVKMNAAKGGFNAQDNWRNDISGKGSLIKAGSGLLQLSGNNTYAGGVSVKGGTVRLASTTATGKGSVQVKHGSLQLSTQKAIIKGHYQQAQNGQLSLAKTARLAIKKNAKLAGTLKLTDGHLKNGATIMTFRSHKGKFAHVTGLSKSWHVVYTKHAVKLVK</sequence>
<evidence type="ECO:0000256" key="2">
    <source>
        <dbReference type="SAM" id="SignalP"/>
    </source>
</evidence>
<dbReference type="EMBL" id="AZFS01000044">
    <property type="protein sequence ID" value="KRL95790.1"/>
    <property type="molecule type" value="Genomic_DNA"/>
</dbReference>
<dbReference type="AlphaFoldDB" id="A0A0R1URV8"/>
<dbReference type="InterPro" id="IPR036938">
    <property type="entry name" value="PAP2/HPO_sf"/>
</dbReference>
<accession>A0A0R1URV8</accession>
<comment type="caution">
    <text evidence="4">The sequence shown here is derived from an EMBL/GenBank/DDBJ whole genome shotgun (WGS) entry which is preliminary data.</text>
</comment>
<dbReference type="Pfam" id="PF01569">
    <property type="entry name" value="PAP2"/>
    <property type="match status" value="1"/>
</dbReference>
<dbReference type="NCBIfam" id="TIGR02601">
    <property type="entry name" value="autotrns_rpt"/>
    <property type="match status" value="1"/>
</dbReference>
<evidence type="ECO:0000256" key="1">
    <source>
        <dbReference type="ARBA" id="ARBA00022729"/>
    </source>
</evidence>
<evidence type="ECO:0000313" key="5">
    <source>
        <dbReference type="Proteomes" id="UP000051580"/>
    </source>
</evidence>
<dbReference type="SMART" id="SM00014">
    <property type="entry name" value="acidPPc"/>
    <property type="match status" value="1"/>
</dbReference>
<dbReference type="OrthoDB" id="9780507at2"/>
<keyword evidence="1 2" id="KW-0732">Signal</keyword>
<evidence type="ECO:0000259" key="3">
    <source>
        <dbReference type="SMART" id="SM00014"/>
    </source>
</evidence>
<protein>
    <submittedName>
        <fullName evidence="4">Membrane-associated phospholipid phosphatase</fullName>
    </submittedName>
</protein>
<feature type="chain" id="PRO_5006411893" evidence="2">
    <location>
        <begin position="33"/>
        <end position="575"/>
    </location>
</feature>
<evidence type="ECO:0000313" key="4">
    <source>
        <dbReference type="EMBL" id="KRL95790.1"/>
    </source>
</evidence>
<dbReference type="RefSeq" id="WP_057732372.1">
    <property type="nucleotide sequence ID" value="NZ_AZFS01000044.1"/>
</dbReference>
<dbReference type="SUPFAM" id="SSF51126">
    <property type="entry name" value="Pectin lyase-like"/>
    <property type="match status" value="1"/>
</dbReference>
<dbReference type="InterPro" id="IPR011050">
    <property type="entry name" value="Pectin_lyase_fold/virulence"/>
</dbReference>
<dbReference type="Pfam" id="PF12951">
    <property type="entry name" value="PATR"/>
    <property type="match status" value="1"/>
</dbReference>
<dbReference type="InterPro" id="IPR000326">
    <property type="entry name" value="PAP2/HPO"/>
</dbReference>
<gene>
    <name evidence="4" type="ORF">FD28_GL002016</name>
</gene>
<dbReference type="Gene3D" id="1.20.144.10">
    <property type="entry name" value="Phosphatidic acid phosphatase type 2/haloperoxidase"/>
    <property type="match status" value="1"/>
</dbReference>